<dbReference type="Proteomes" id="UP000002281">
    <property type="component" value="Chromosome 11"/>
</dbReference>
<dbReference type="Pfam" id="PF03221">
    <property type="entry name" value="HTH_Tnp_Tc5"/>
    <property type="match status" value="1"/>
</dbReference>
<dbReference type="AlphaFoldDB" id="A0A9L0RRS1"/>
<feature type="domain" description="HTH CENPB-type" evidence="13">
    <location>
        <begin position="80"/>
        <end position="159"/>
    </location>
</feature>
<dbReference type="InterPro" id="IPR023005">
    <property type="entry name" value="Nucleoside_diP_kinase_AS"/>
</dbReference>
<keyword evidence="15" id="KW-1185">Reference proteome</keyword>
<evidence type="ECO:0000256" key="5">
    <source>
        <dbReference type="ARBA" id="ARBA00022777"/>
    </source>
</evidence>
<dbReference type="Pfam" id="PF04218">
    <property type="entry name" value="CENP-B_N"/>
    <property type="match status" value="1"/>
</dbReference>
<evidence type="ECO:0000256" key="10">
    <source>
        <dbReference type="RuleBase" id="RU004011"/>
    </source>
</evidence>
<dbReference type="GO" id="GO:0004550">
    <property type="term" value="F:nucleoside diphosphate kinase activity"/>
    <property type="evidence" value="ECO:0000318"/>
    <property type="project" value="GO_Central"/>
</dbReference>
<keyword evidence="6 11" id="KW-0067">ATP-binding</keyword>
<dbReference type="InterPro" id="IPR009057">
    <property type="entry name" value="Homeodomain-like_sf"/>
</dbReference>
<name>A0A9L0RRS1_HORSE</name>
<organism evidence="14 15">
    <name type="scientific">Equus caballus</name>
    <name type="common">Horse</name>
    <dbReference type="NCBI Taxonomy" id="9796"/>
    <lineage>
        <taxon>Eukaryota</taxon>
        <taxon>Metazoa</taxon>
        <taxon>Chordata</taxon>
        <taxon>Craniata</taxon>
        <taxon>Vertebrata</taxon>
        <taxon>Euteleostomi</taxon>
        <taxon>Mammalia</taxon>
        <taxon>Eutheria</taxon>
        <taxon>Laurasiatheria</taxon>
        <taxon>Perissodactyla</taxon>
        <taxon>Equidae</taxon>
        <taxon>Equus</taxon>
    </lineage>
</organism>
<keyword evidence="8" id="KW-0539">Nucleus</keyword>
<dbReference type="CDD" id="cd04413">
    <property type="entry name" value="NDPk_I"/>
    <property type="match status" value="1"/>
</dbReference>
<dbReference type="GO" id="GO:0006241">
    <property type="term" value="P:CTP biosynthetic process"/>
    <property type="evidence" value="ECO:0007669"/>
    <property type="project" value="InterPro"/>
</dbReference>
<evidence type="ECO:0000256" key="7">
    <source>
        <dbReference type="ARBA" id="ARBA00023125"/>
    </source>
</evidence>
<evidence type="ECO:0000256" key="9">
    <source>
        <dbReference type="PROSITE-ProRule" id="PRU00706"/>
    </source>
</evidence>
<feature type="binding site" evidence="9">
    <location>
        <position position="322"/>
    </location>
    <ligand>
        <name>ATP</name>
        <dbReference type="ChEBI" id="CHEBI:30616"/>
    </ligand>
</feature>
<proteinExistence type="inferred from homology"/>
<dbReference type="SUPFAM" id="SSF54919">
    <property type="entry name" value="Nucleoside diphosphate kinase, NDK"/>
    <property type="match status" value="1"/>
</dbReference>
<dbReference type="GO" id="GO:0006183">
    <property type="term" value="P:GTP biosynthetic process"/>
    <property type="evidence" value="ECO:0007669"/>
    <property type="project" value="InterPro"/>
</dbReference>
<dbReference type="InterPro" id="IPR036850">
    <property type="entry name" value="NDK-like_dom_sf"/>
</dbReference>
<feature type="binding site" evidence="9">
    <location>
        <position position="316"/>
    </location>
    <ligand>
        <name>ATP</name>
        <dbReference type="ChEBI" id="CHEBI:30616"/>
    </ligand>
</feature>
<dbReference type="Gene3D" id="3.30.70.141">
    <property type="entry name" value="Nucleoside diphosphate kinase-like domain"/>
    <property type="match status" value="1"/>
</dbReference>
<dbReference type="InterPro" id="IPR034907">
    <property type="entry name" value="NDK-like_dom"/>
</dbReference>
<dbReference type="FunFam" id="3.30.70.141:FF:000039">
    <property type="entry name" value="Nucleoside diphosphate kinase B"/>
    <property type="match status" value="1"/>
</dbReference>
<evidence type="ECO:0000313" key="14">
    <source>
        <dbReference type="Ensembl" id="ENSECAP00000064450.1"/>
    </source>
</evidence>
<keyword evidence="5 11" id="KW-0418">Kinase</keyword>
<dbReference type="SMART" id="SM00674">
    <property type="entry name" value="CENPB"/>
    <property type="match status" value="1"/>
</dbReference>
<evidence type="ECO:0000256" key="2">
    <source>
        <dbReference type="ARBA" id="ARBA00008142"/>
    </source>
</evidence>
<accession>A0A9L0RRS1</accession>
<evidence type="ECO:0000256" key="3">
    <source>
        <dbReference type="ARBA" id="ARBA00022679"/>
    </source>
</evidence>
<feature type="active site" description="Pros-phosphohistidine intermediate" evidence="9">
    <location>
        <position position="346"/>
    </location>
</feature>
<evidence type="ECO:0000313" key="15">
    <source>
        <dbReference type="Proteomes" id="UP000002281"/>
    </source>
</evidence>
<evidence type="ECO:0000256" key="11">
    <source>
        <dbReference type="RuleBase" id="RU004013"/>
    </source>
</evidence>
<dbReference type="PROSITE" id="PS51253">
    <property type="entry name" value="HTH_CENPB"/>
    <property type="match status" value="1"/>
</dbReference>
<reference evidence="14" key="2">
    <citation type="submission" date="2025-08" db="UniProtKB">
        <authorList>
            <consortium name="Ensembl"/>
        </authorList>
    </citation>
    <scope>IDENTIFICATION</scope>
    <source>
        <strain evidence="14">Thoroughbred</strain>
    </source>
</reference>
<dbReference type="Ensembl" id="ENSECAT00000080299.1">
    <property type="protein sequence ID" value="ENSECAP00000064450.1"/>
    <property type="gene ID" value="ENSECAG00000059404.1"/>
</dbReference>
<dbReference type="InterPro" id="IPR001564">
    <property type="entry name" value="Nucleoside_diP_kinase"/>
</dbReference>
<dbReference type="InterPro" id="IPR007889">
    <property type="entry name" value="HTH_Psq"/>
</dbReference>
<dbReference type="GeneTree" id="ENSGT00940000162213"/>
<evidence type="ECO:0000256" key="4">
    <source>
        <dbReference type="ARBA" id="ARBA00022741"/>
    </source>
</evidence>
<dbReference type="GO" id="GO:0005524">
    <property type="term" value="F:ATP binding"/>
    <property type="evidence" value="ECO:0007669"/>
    <property type="project" value="UniProtKB-KW"/>
</dbReference>
<keyword evidence="7" id="KW-0238">DNA-binding</keyword>
<protein>
    <recommendedName>
        <fullName evidence="11">Nucleoside diphosphate kinase</fullName>
        <ecNumber evidence="11">2.7.4.6</ecNumber>
    </recommendedName>
</protein>
<dbReference type="SMART" id="SM00562">
    <property type="entry name" value="NDK"/>
    <property type="match status" value="1"/>
</dbReference>
<dbReference type="PRINTS" id="PR01243">
    <property type="entry name" value="NUCDPKINASE"/>
</dbReference>
<dbReference type="Gene3D" id="1.10.10.60">
    <property type="entry name" value="Homeodomain-like"/>
    <property type="match status" value="1"/>
</dbReference>
<comment type="catalytic activity">
    <reaction evidence="11">
        <text>a 2'-deoxyribonucleoside 5'-diphosphate + ATP = a 2'-deoxyribonucleoside 5'-triphosphate + ADP</text>
        <dbReference type="Rhea" id="RHEA:44640"/>
        <dbReference type="ChEBI" id="CHEBI:30616"/>
        <dbReference type="ChEBI" id="CHEBI:61560"/>
        <dbReference type="ChEBI" id="CHEBI:73316"/>
        <dbReference type="ChEBI" id="CHEBI:456216"/>
        <dbReference type="EC" id="2.7.4.6"/>
    </reaction>
</comment>
<feature type="binding site" evidence="9">
    <location>
        <position position="343"/>
    </location>
    <ligand>
        <name>ATP</name>
        <dbReference type="ChEBI" id="CHEBI:30616"/>
    </ligand>
</feature>
<dbReference type="Pfam" id="PF00334">
    <property type="entry name" value="NDK"/>
    <property type="match status" value="1"/>
</dbReference>
<comment type="similarity">
    <text evidence="2 9 10">Belongs to the NDK family.</text>
</comment>
<feature type="region of interest" description="Disordered" evidence="12">
    <location>
        <begin position="1"/>
        <end position="22"/>
    </location>
</feature>
<evidence type="ECO:0000256" key="12">
    <source>
        <dbReference type="SAM" id="MobiDB-lite"/>
    </source>
</evidence>
<keyword evidence="3 11" id="KW-0808">Transferase</keyword>
<dbReference type="GO" id="GO:0006228">
    <property type="term" value="P:UTP biosynthetic process"/>
    <property type="evidence" value="ECO:0007669"/>
    <property type="project" value="InterPro"/>
</dbReference>
<evidence type="ECO:0000259" key="13">
    <source>
        <dbReference type="PROSITE" id="PS51253"/>
    </source>
</evidence>
<feature type="binding site" evidence="9">
    <location>
        <position position="240"/>
    </location>
    <ligand>
        <name>ATP</name>
        <dbReference type="ChEBI" id="CHEBI:30616"/>
    </ligand>
</feature>
<evidence type="ECO:0000256" key="1">
    <source>
        <dbReference type="ARBA" id="ARBA00001946"/>
    </source>
</evidence>
<comment type="cofactor">
    <cofactor evidence="1">
        <name>Mg(2+)</name>
        <dbReference type="ChEBI" id="CHEBI:18420"/>
    </cofactor>
</comment>
<reference evidence="14" key="3">
    <citation type="submission" date="2025-09" db="UniProtKB">
        <authorList>
            <consortium name="Ensembl"/>
        </authorList>
    </citation>
    <scope>IDENTIFICATION</scope>
    <source>
        <strain evidence="14">Thoroughbred</strain>
    </source>
</reference>
<feature type="binding site" evidence="9">
    <location>
        <position position="333"/>
    </location>
    <ligand>
        <name>ATP</name>
        <dbReference type="ChEBI" id="CHEBI:30616"/>
    </ligand>
</feature>
<gene>
    <name evidence="14" type="primary">NME1</name>
</gene>
<evidence type="ECO:0000256" key="8">
    <source>
        <dbReference type="ARBA" id="ARBA00023242"/>
    </source>
</evidence>
<dbReference type="PROSITE" id="PS51374">
    <property type="entry name" value="NDPK_LIKE"/>
    <property type="match status" value="1"/>
</dbReference>
<dbReference type="InterPro" id="IPR006600">
    <property type="entry name" value="HTH_CenpB_DNA-bd_dom"/>
</dbReference>
<dbReference type="SUPFAM" id="SSF46689">
    <property type="entry name" value="Homeodomain-like"/>
    <property type="match status" value="2"/>
</dbReference>
<sequence>MMAPKRKNSDAGSSNIPKRSRKVLPLSEKVKVLDLIRKEKKSYAEVAKIYGKNESSIREIVKKEKEIRASFAVAPLTAKVTATVRDKCLVNMEKALSLWVEDMNRKCVPLDGNMLRQKALNLYEDFSKGSRETSDTKTFTASKGWLHRFRNRFGLRTIKSTGEAVPAAEEAAATFPAELKKLIKEKGYQPKQVLDCDETGLFCTVHPGRWSQAPVLLSTLGIDCLSRTMAHSERTFIAIKPDGVQRSLVGEIIKRFEQKGFRLVAMKFMRASEDLLKEHYNDLKDRPFFAGLVKYMHSGPVVAMVWEGLNVVKTGRVMLGETNPADSKPGTIRGDFCIQVGRNIIHGSDSVESAEKEIALWFQPEELVDYKSCAQSWIYE</sequence>
<dbReference type="EC" id="2.7.4.6" evidence="11"/>
<dbReference type="GO" id="GO:0003677">
    <property type="term" value="F:DNA binding"/>
    <property type="evidence" value="ECO:0007669"/>
    <property type="project" value="UniProtKB-KW"/>
</dbReference>
<feature type="binding site" evidence="9">
    <location>
        <position position="288"/>
    </location>
    <ligand>
        <name>ATP</name>
        <dbReference type="ChEBI" id="CHEBI:30616"/>
    </ligand>
</feature>
<dbReference type="PROSITE" id="PS00469">
    <property type="entry name" value="NDPK"/>
    <property type="match status" value="1"/>
</dbReference>
<keyword evidence="4 11" id="KW-0547">Nucleotide-binding</keyword>
<dbReference type="HAMAP" id="MF_00451">
    <property type="entry name" value="NDP_kinase"/>
    <property type="match status" value="1"/>
</dbReference>
<dbReference type="NCBIfam" id="NF001908">
    <property type="entry name" value="PRK00668.1"/>
    <property type="match status" value="1"/>
</dbReference>
<dbReference type="PANTHER" id="PTHR11349">
    <property type="entry name" value="NUCLEOSIDE DIPHOSPHATE KINASE"/>
    <property type="match status" value="1"/>
</dbReference>
<evidence type="ECO:0000256" key="6">
    <source>
        <dbReference type="ARBA" id="ARBA00022840"/>
    </source>
</evidence>
<reference evidence="14 15" key="1">
    <citation type="journal article" date="2009" name="Science">
        <title>Genome sequence, comparative analysis, and population genetics of the domestic horse.</title>
        <authorList>
            <consortium name="Broad Institute Genome Sequencing Platform"/>
            <consortium name="Broad Institute Whole Genome Assembly Team"/>
            <person name="Wade C.M."/>
            <person name="Giulotto E."/>
            <person name="Sigurdsson S."/>
            <person name="Zoli M."/>
            <person name="Gnerre S."/>
            <person name="Imsland F."/>
            <person name="Lear T.L."/>
            <person name="Adelson D.L."/>
            <person name="Bailey E."/>
            <person name="Bellone R.R."/>
            <person name="Bloecker H."/>
            <person name="Distl O."/>
            <person name="Edgar R.C."/>
            <person name="Garber M."/>
            <person name="Leeb T."/>
            <person name="Mauceli E."/>
            <person name="MacLeod J.N."/>
            <person name="Penedo M.C.T."/>
            <person name="Raison J.M."/>
            <person name="Sharpe T."/>
            <person name="Vogel J."/>
            <person name="Andersson L."/>
            <person name="Antczak D.F."/>
            <person name="Biagi T."/>
            <person name="Binns M.M."/>
            <person name="Chowdhary B.P."/>
            <person name="Coleman S.J."/>
            <person name="Della Valle G."/>
            <person name="Fryc S."/>
            <person name="Guerin G."/>
            <person name="Hasegawa T."/>
            <person name="Hill E.W."/>
            <person name="Jurka J."/>
            <person name="Kiialainen A."/>
            <person name="Lindgren G."/>
            <person name="Liu J."/>
            <person name="Magnani E."/>
            <person name="Mickelson J.R."/>
            <person name="Murray J."/>
            <person name="Nergadze S.G."/>
            <person name="Onofrio R."/>
            <person name="Pedroni S."/>
            <person name="Piras M.F."/>
            <person name="Raudsepp T."/>
            <person name="Rocchi M."/>
            <person name="Roeed K.H."/>
            <person name="Ryder O.A."/>
            <person name="Searle S."/>
            <person name="Skow L."/>
            <person name="Swinburne J.E."/>
            <person name="Syvaenen A.C."/>
            <person name="Tozaki T."/>
            <person name="Valberg S.J."/>
            <person name="Vaudin M."/>
            <person name="White J.R."/>
            <person name="Zody M.C."/>
            <person name="Lander E.S."/>
            <person name="Lindblad-Toh K."/>
        </authorList>
    </citation>
    <scope>NUCLEOTIDE SEQUENCE [LARGE SCALE GENOMIC DNA]</scope>
    <source>
        <strain evidence="14 15">Thoroughbred</strain>
    </source>
</reference>